<sequence length="94" mass="11098">MRTFLLRNYRIPQRKKSLIPYHITSGLFVGLLVTSLPLAHFLIQESSFVTFREELRKPKKVVLLLRCRTKDLRKGHSRVLNKSLLFYIGESVRE</sequence>
<name>Q08998_9SACH</name>
<keyword evidence="1" id="KW-1133">Transmembrane helix</keyword>
<evidence type="ECO:0000313" key="2">
    <source>
        <dbReference type="EMBL" id="CAA31342.1"/>
    </source>
</evidence>
<evidence type="ECO:0000256" key="1">
    <source>
        <dbReference type="SAM" id="Phobius"/>
    </source>
</evidence>
<dbReference type="AlphaFoldDB" id="Q08998"/>
<reference evidence="2" key="1">
    <citation type="journal article" date="1988" name="Mol. Gen. Genet.">
        <title>Divergence of the mitochondrial leucyl tRNA synthetase genes in two closely related yeasts Saccharomyces cerevisiae and Saccharomyces douglasii: a paradigm of incipient evolution.</title>
        <authorList>
            <person name="Herbert C.J."/>
            <person name="Dujardin G."/>
            <person name="Labouesse M."/>
            <person name="Slonimski P.P."/>
        </authorList>
    </citation>
    <scope>NUCLEOTIDE SEQUENCE</scope>
    <source>
        <strain evidence="2">HM300</strain>
    </source>
</reference>
<accession>Q08998</accession>
<proteinExistence type="predicted"/>
<keyword evidence="1" id="KW-0472">Membrane</keyword>
<dbReference type="EMBL" id="X12864">
    <property type="protein sequence ID" value="CAA31342.1"/>
    <property type="molecule type" value="Genomic_DNA"/>
</dbReference>
<keyword evidence="1" id="KW-0812">Transmembrane</keyword>
<protein>
    <submittedName>
        <fullName evidence="2">Leucine rich ORF</fullName>
    </submittedName>
</protein>
<organism evidence="2">
    <name type="scientific">Saccharomyces douglasii</name>
    <dbReference type="NCBI Taxonomy" id="46617"/>
    <lineage>
        <taxon>Eukaryota</taxon>
        <taxon>Fungi</taxon>
        <taxon>Dikarya</taxon>
        <taxon>Ascomycota</taxon>
        <taxon>Saccharomycotina</taxon>
        <taxon>Saccharomycetes</taxon>
        <taxon>Saccharomycetales</taxon>
        <taxon>Saccharomycetaceae</taxon>
        <taxon>Saccharomyces</taxon>
    </lineage>
</organism>
<feature type="transmembrane region" description="Helical" evidence="1">
    <location>
        <begin position="21"/>
        <end position="43"/>
    </location>
</feature>